<evidence type="ECO:0000313" key="2">
    <source>
        <dbReference type="EnsemblMetazoa" id="GPPI039348-PA"/>
    </source>
</evidence>
<proteinExistence type="predicted"/>
<accession>A0A1B0BSN5</accession>
<reference evidence="3" key="1">
    <citation type="submission" date="2015-01" db="EMBL/GenBank/DDBJ databases">
        <authorList>
            <person name="Aksoy S."/>
            <person name="Warren W."/>
            <person name="Wilson R.K."/>
        </authorList>
    </citation>
    <scope>NUCLEOTIDE SEQUENCE [LARGE SCALE GENOMIC DNA]</scope>
    <source>
        <strain evidence="3">IAEA</strain>
    </source>
</reference>
<dbReference type="AlphaFoldDB" id="A0A1B0BSN5"/>
<evidence type="ECO:0000313" key="3">
    <source>
        <dbReference type="Proteomes" id="UP000092460"/>
    </source>
</evidence>
<dbReference type="Proteomes" id="UP000092460">
    <property type="component" value="Unassembled WGS sequence"/>
</dbReference>
<organism evidence="2 3">
    <name type="scientific">Glossina palpalis gambiensis</name>
    <dbReference type="NCBI Taxonomy" id="67801"/>
    <lineage>
        <taxon>Eukaryota</taxon>
        <taxon>Metazoa</taxon>
        <taxon>Ecdysozoa</taxon>
        <taxon>Arthropoda</taxon>
        <taxon>Hexapoda</taxon>
        <taxon>Insecta</taxon>
        <taxon>Pterygota</taxon>
        <taxon>Neoptera</taxon>
        <taxon>Endopterygota</taxon>
        <taxon>Diptera</taxon>
        <taxon>Brachycera</taxon>
        <taxon>Muscomorpha</taxon>
        <taxon>Hippoboscoidea</taxon>
        <taxon>Glossinidae</taxon>
        <taxon>Glossina</taxon>
    </lineage>
</organism>
<dbReference type="EMBL" id="JXJN01019800">
    <property type="status" value="NOT_ANNOTATED_CDS"/>
    <property type="molecule type" value="Genomic_DNA"/>
</dbReference>
<feature type="region of interest" description="Disordered" evidence="1">
    <location>
        <begin position="1"/>
        <end position="27"/>
    </location>
</feature>
<keyword evidence="3" id="KW-1185">Reference proteome</keyword>
<sequence length="217" mass="23527">MQSRKSEREKNIEKENKKKRKKQKLAKVSKISNALQRKAKRKPITNFVELDLAVAVEATAVCCRKSKPFSKLDAEFKRPLAAAIPPIAAPIPPLAPTIAVTVTPVGILAFALIFDDIDVVAAVASEAAVAADATDVPTVNVVTVVCGLQFAVNAEEVCVVILLPLLLLETVKPSTSQLGPKKPNFVYNCIRVVSKIKPNEVSVRIKQNTHTRCGHMT</sequence>
<evidence type="ECO:0000256" key="1">
    <source>
        <dbReference type="SAM" id="MobiDB-lite"/>
    </source>
</evidence>
<feature type="compositionally biased region" description="Basic residues" evidence="1">
    <location>
        <begin position="17"/>
        <end position="27"/>
    </location>
</feature>
<reference evidence="2" key="2">
    <citation type="submission" date="2020-05" db="UniProtKB">
        <authorList>
            <consortium name="EnsemblMetazoa"/>
        </authorList>
    </citation>
    <scope>IDENTIFICATION</scope>
    <source>
        <strain evidence="2">IAEA</strain>
    </source>
</reference>
<protein>
    <submittedName>
        <fullName evidence="2">Uncharacterized protein</fullName>
    </submittedName>
</protein>
<name>A0A1B0BSN5_9MUSC</name>
<dbReference type="EnsemblMetazoa" id="GPPI039348-RA">
    <property type="protein sequence ID" value="GPPI039348-PA"/>
    <property type="gene ID" value="GPPI039348"/>
</dbReference>
<dbReference type="EMBL" id="JXJN01019801">
    <property type="status" value="NOT_ANNOTATED_CDS"/>
    <property type="molecule type" value="Genomic_DNA"/>
</dbReference>
<feature type="compositionally biased region" description="Basic and acidic residues" evidence="1">
    <location>
        <begin position="1"/>
        <end position="16"/>
    </location>
</feature>
<dbReference type="VEuPathDB" id="VectorBase:GPPI039348"/>